<dbReference type="InterPro" id="IPR024661">
    <property type="entry name" value="RNA_pol_III_Rpc31"/>
</dbReference>
<keyword evidence="6" id="KW-0804">Transcription</keyword>
<feature type="region of interest" description="Disordered" evidence="5">
    <location>
        <begin position="206"/>
        <end position="285"/>
    </location>
</feature>
<evidence type="ECO:0000256" key="1">
    <source>
        <dbReference type="ARBA" id="ARBA00004123"/>
    </source>
</evidence>
<dbReference type="InParanoid" id="A0A1Y2DKF9"/>
<proteinExistence type="inferred from homology"/>
<dbReference type="OrthoDB" id="5377312at2759"/>
<dbReference type="GeneID" id="63774950"/>
<keyword evidence="6" id="KW-0240">DNA-directed RNA polymerase</keyword>
<comment type="function">
    <text evidence="4">DNA-dependent RNA polymerase catalyzes the transcription of DNA into RNA using the four ribonucleoside triphosphates as substrates. Specific peripheric component of RNA polymerase III which synthesizes small RNAs, such as 5S rRNA and tRNAs.</text>
</comment>
<evidence type="ECO:0000313" key="6">
    <source>
        <dbReference type="EMBL" id="ORY59768.1"/>
    </source>
</evidence>
<protein>
    <recommendedName>
        <fullName evidence="4">DNA-directed RNA polymerase III subunit</fullName>
    </recommendedName>
</protein>
<reference evidence="6 7" key="1">
    <citation type="submission" date="2016-07" db="EMBL/GenBank/DDBJ databases">
        <title>Pervasive Adenine N6-methylation of Active Genes in Fungi.</title>
        <authorList>
            <consortium name="DOE Joint Genome Institute"/>
            <person name="Mondo S.J."/>
            <person name="Dannebaum R.O."/>
            <person name="Kuo R.C."/>
            <person name="Labutti K."/>
            <person name="Haridas S."/>
            <person name="Kuo A."/>
            <person name="Salamov A."/>
            <person name="Ahrendt S.R."/>
            <person name="Lipzen A."/>
            <person name="Sullivan W."/>
            <person name="Andreopoulos W.B."/>
            <person name="Clum A."/>
            <person name="Lindquist E."/>
            <person name="Daum C."/>
            <person name="Ramamoorthy G.K."/>
            <person name="Gryganskyi A."/>
            <person name="Culley D."/>
            <person name="Magnuson J.K."/>
            <person name="James T.Y."/>
            <person name="O'Malley M.A."/>
            <person name="Stajich J.E."/>
            <person name="Spatafora J.W."/>
            <person name="Visel A."/>
            <person name="Grigoriev I.V."/>
        </authorList>
    </citation>
    <scope>NUCLEOTIDE SEQUENCE [LARGE SCALE GENOMIC DNA]</scope>
    <source>
        <strain evidence="6 7">CBS 129021</strain>
    </source>
</reference>
<comment type="subunit">
    <text evidence="4">Component of the RNA polymerase III (Pol III) complex.</text>
</comment>
<dbReference type="PANTHER" id="PTHR15367:SF2">
    <property type="entry name" value="DNA-DIRECTED RNA POLYMERASE III SUBUNIT"/>
    <property type="match status" value="1"/>
</dbReference>
<evidence type="ECO:0000256" key="4">
    <source>
        <dbReference type="PIRNR" id="PIRNR000777"/>
    </source>
</evidence>
<feature type="compositionally biased region" description="Acidic residues" evidence="5">
    <location>
        <begin position="271"/>
        <end position="285"/>
    </location>
</feature>
<evidence type="ECO:0000256" key="2">
    <source>
        <dbReference type="ARBA" id="ARBA00008352"/>
    </source>
</evidence>
<keyword evidence="7" id="KW-1185">Reference proteome</keyword>
<dbReference type="AlphaFoldDB" id="A0A1Y2DKF9"/>
<name>A0A1Y2DKF9_9PEZI</name>
<dbReference type="GO" id="GO:0005666">
    <property type="term" value="C:RNA polymerase III complex"/>
    <property type="evidence" value="ECO:0007669"/>
    <property type="project" value="UniProtKB-UniRule"/>
</dbReference>
<dbReference type="PANTHER" id="PTHR15367">
    <property type="entry name" value="DNA-DIRECTED RNA POLYMERASE III"/>
    <property type="match status" value="1"/>
</dbReference>
<evidence type="ECO:0000313" key="7">
    <source>
        <dbReference type="Proteomes" id="UP000193689"/>
    </source>
</evidence>
<dbReference type="GO" id="GO:0006383">
    <property type="term" value="P:transcription by RNA polymerase III"/>
    <property type="evidence" value="ECO:0007669"/>
    <property type="project" value="UniProtKB-UniRule"/>
</dbReference>
<evidence type="ECO:0000256" key="5">
    <source>
        <dbReference type="SAM" id="MobiDB-lite"/>
    </source>
</evidence>
<dbReference type="Pfam" id="PF11705">
    <property type="entry name" value="RNA_pol_3_Rpc31"/>
    <property type="match status" value="1"/>
</dbReference>
<feature type="compositionally biased region" description="Acidic residues" evidence="5">
    <location>
        <begin position="226"/>
        <end position="257"/>
    </location>
</feature>
<feature type="compositionally biased region" description="Gly residues" evidence="5">
    <location>
        <begin position="1"/>
        <end position="16"/>
    </location>
</feature>
<dbReference type="EMBL" id="MCFJ01000013">
    <property type="protein sequence ID" value="ORY59768.1"/>
    <property type="molecule type" value="Genomic_DNA"/>
</dbReference>
<evidence type="ECO:0000256" key="3">
    <source>
        <dbReference type="ARBA" id="ARBA00023242"/>
    </source>
</evidence>
<dbReference type="STRING" id="1141098.A0A1Y2DKF9"/>
<dbReference type="RefSeq" id="XP_040712342.1">
    <property type="nucleotide sequence ID" value="XM_040858738.1"/>
</dbReference>
<organism evidence="6 7">
    <name type="scientific">Pseudomassariella vexata</name>
    <dbReference type="NCBI Taxonomy" id="1141098"/>
    <lineage>
        <taxon>Eukaryota</taxon>
        <taxon>Fungi</taxon>
        <taxon>Dikarya</taxon>
        <taxon>Ascomycota</taxon>
        <taxon>Pezizomycotina</taxon>
        <taxon>Sordariomycetes</taxon>
        <taxon>Xylariomycetidae</taxon>
        <taxon>Amphisphaeriales</taxon>
        <taxon>Pseudomassariaceae</taxon>
        <taxon>Pseudomassariella</taxon>
    </lineage>
</organism>
<comment type="similarity">
    <text evidence="2 4">Belongs to the eukaryotic RPC7 RNA polymerase subunit family.</text>
</comment>
<sequence>MSGRGGGRGGARGGRGGARKGPPGLPWEIDPSVQVPDRPQETYPKTHNPPPASKHPLTASESRSVRYFVKVRRDFHNSPLYTHKYLAPDSTASAHLSDPVSRSYGQEQINAKYGVKSKAAVDPFTAVPTYSHQFVEESRTLPDVTARPLPYIKEFFPPELWGTIDGHDGPKTKAAATARKGVKRKSIAVEEDPLADSDDEIFAMMRKPETEAQRRRRIEEAAEGGGDNEDVEGDVDVDEEEHEVTEDDDYEDDEDGGDYNAEQYFDNGVDGGDDDDGDGGGEVEF</sequence>
<comment type="subcellular location">
    <subcellularLocation>
        <location evidence="1 4">Nucleus</location>
    </subcellularLocation>
</comment>
<feature type="region of interest" description="Disordered" evidence="5">
    <location>
        <begin position="1"/>
        <end position="61"/>
    </location>
</feature>
<comment type="caution">
    <text evidence="6">The sequence shown here is derived from an EMBL/GenBank/DDBJ whole genome shotgun (WGS) entry which is preliminary data.</text>
</comment>
<gene>
    <name evidence="6" type="ORF">BCR38DRAFT_412761</name>
</gene>
<accession>A0A1Y2DKF9</accession>
<feature type="compositionally biased region" description="Basic and acidic residues" evidence="5">
    <location>
        <begin position="206"/>
        <end position="220"/>
    </location>
</feature>
<dbReference type="PIRSF" id="PIRSF000777">
    <property type="entry name" value="RNA_polIII_C31"/>
    <property type="match status" value="1"/>
</dbReference>
<keyword evidence="3 4" id="KW-0539">Nucleus</keyword>
<dbReference type="Proteomes" id="UP000193689">
    <property type="component" value="Unassembled WGS sequence"/>
</dbReference>